<reference evidence="11 12" key="2">
    <citation type="submission" date="2025-04" db="UniProtKB">
        <authorList>
            <consortium name="RefSeq"/>
        </authorList>
    </citation>
    <scope>IDENTIFICATION</scope>
    <source>
        <strain evidence="11 12">DH4</strain>
        <tissue evidence="11 12">Whole body</tissue>
    </source>
</reference>
<keyword evidence="4" id="KW-0965">Cell junction</keyword>
<evidence type="ECO:0000256" key="6">
    <source>
        <dbReference type="SAM" id="Coils"/>
    </source>
</evidence>
<feature type="region of interest" description="Disordered" evidence="7">
    <location>
        <begin position="255"/>
        <end position="291"/>
    </location>
</feature>
<dbReference type="EnsemblMetazoa" id="XM_016915222">
    <property type="protein sequence ID" value="XP_016770711"/>
    <property type="gene ID" value="LOC410307"/>
</dbReference>
<comment type="subcellular location">
    <subcellularLocation>
        <location evidence="1">Cell junction</location>
    </subcellularLocation>
</comment>
<feature type="compositionally biased region" description="Basic and acidic residues" evidence="7">
    <location>
        <begin position="988"/>
        <end position="999"/>
    </location>
</feature>
<dbReference type="Proteomes" id="UP000005203">
    <property type="component" value="Linkage group LG11"/>
</dbReference>
<sequence length="1093" mass="120658">MSSLQQGSRFLPFSNNNIQRKQLSMQGGLPQSLSGSETDVSTSNENLTNEDRYVIRHTARQEPQGQENQQQSPSRSSSHKENIPNIQGNLLNRNSLKDSLNGSNRNSLKENLNGSNRNSLKDSINGSNRNSLKDNLSNRTSVGSNRSSLDVSTSSYNTLIIHNANDDNSWVPSGRLSSVVREHGDMGYLYCDAGGKGHSNSPTMQSLSNLTHEDHIYEQSNNGGCQEITDIPDDYLSQSQVLKHLAKEVKVPSYSKLTNNGGNIDMRMRDGDRGKQNDSESEDRPPPSYMSVLLPLKNKSRLLGPMEKLTLSRSQPDLSRIGKPDIDNYNLRTTSPRPQTKGREETESATGEIWPPSEMIQIVIQENSALKLELERCYNKVAKSQKLEQEIAKVHRAHEELAASSERREKLERAARLRLQNDCRRLTELNRALRDQIDLLSARTDSPPIVESMRKELTQRELLIGQLITQNKELAAAKERQEIELAAQRATLQEQRTHIDILDTALTNAQGNVVRLEEECRKKQVYVERVGQLQRALSSLQASSDRREETERQLRGQLERELREGGGGGGGGANGNEQSSNGETIAELKRRIRERDEKIMSLEGDVAKWEQRYLEESALRQAAIDAASLPKDAKIAALEKTSQDAEKLIAEARSEKMRHMDEVHAAQKKLADLESRMKDLESKLAERDAMIRVLQKHTYDKDSSSSSGVGSYPAAHSSHSSTSADHHTALTSTPELGKKLSSVLGGGSGYGSTGSYGVTDSYKYRKQGSFEQTNKSLDDQLKELDSQLLSKRALCCFPGFSNPGTASRKGKIPKPLLAGVDSTGTSSTASSKSRLLDDSGGEVSPGIMEFASAASRLKGTVSRLSDGKPEDMMLLEKQGRSSQRQRMQEGEPRRAGSLPPSSLPRPPKNMKSTGSRYCRLSDTETRKKSDPGPALDTSASMKVRDTNNCTIEYGRFDTKAQRRKKSSAAEPLVVNNSLKKPSSATTSHEYERLQGENIRKKQPNNSETKHRETQSRSLIPPPSSRRIGEYGRLSDGTLRKQAGSRGQSTGSTVSSKSGGRDSGGTASSEASTSSLPPSKARSIPRPNNYRIQF</sequence>
<dbReference type="GeneID" id="410307"/>
<feature type="region of interest" description="Disordered" evidence="7">
    <location>
        <begin position="700"/>
        <end position="732"/>
    </location>
</feature>
<evidence type="ECO:0000256" key="2">
    <source>
        <dbReference type="ARBA" id="ARBA00010300"/>
    </source>
</evidence>
<feature type="region of interest" description="Disordered" evidence="7">
    <location>
        <begin position="24"/>
        <end position="151"/>
    </location>
</feature>
<feature type="compositionally biased region" description="Basic and acidic residues" evidence="7">
    <location>
        <begin position="919"/>
        <end position="930"/>
    </location>
</feature>
<evidence type="ECO:0000256" key="4">
    <source>
        <dbReference type="ARBA" id="ARBA00022949"/>
    </source>
</evidence>
<dbReference type="RefSeq" id="XP_016770712.2">
    <property type="nucleotide sequence ID" value="XM_016915223.2"/>
</dbReference>
<dbReference type="AlphaFoldDB" id="A0A7M7IQ15"/>
<feature type="coiled-coil region" evidence="6">
    <location>
        <begin position="471"/>
        <end position="560"/>
    </location>
</feature>
<feature type="region of interest" description="Disordered" evidence="7">
    <location>
        <begin position="856"/>
        <end position="1093"/>
    </location>
</feature>
<dbReference type="EnsemblMetazoa" id="XM_016915223">
    <property type="protein sequence ID" value="XP_016770712"/>
    <property type="gene ID" value="LOC410307"/>
</dbReference>
<evidence type="ECO:0000256" key="1">
    <source>
        <dbReference type="ARBA" id="ARBA00004282"/>
    </source>
</evidence>
<evidence type="ECO:0000313" key="10">
    <source>
        <dbReference type="Proteomes" id="UP000005203"/>
    </source>
</evidence>
<feature type="compositionally biased region" description="Low complexity" evidence="7">
    <location>
        <begin position="822"/>
        <end position="833"/>
    </location>
</feature>
<protein>
    <submittedName>
        <fullName evidence="11 12">Angiomotin-like protein 1 isoform X1</fullName>
    </submittedName>
</protein>
<dbReference type="InterPro" id="IPR024646">
    <property type="entry name" value="Angiomotin_C"/>
</dbReference>
<dbReference type="PRINTS" id="PR01807">
    <property type="entry name" value="ANGIOMOTIN"/>
</dbReference>
<gene>
    <name evidence="11 12" type="primary">LOC410307</name>
</gene>
<feature type="coiled-coil region" evidence="6">
    <location>
        <begin position="585"/>
        <end position="690"/>
    </location>
</feature>
<feature type="compositionally biased region" description="Low complexity" evidence="7">
    <location>
        <begin position="1046"/>
        <end position="1078"/>
    </location>
</feature>
<dbReference type="InterPro" id="IPR051747">
    <property type="entry name" value="Angiomotin-like"/>
</dbReference>
<dbReference type="GO" id="GO:0030334">
    <property type="term" value="P:regulation of cell migration"/>
    <property type="evidence" value="ECO:0007669"/>
    <property type="project" value="TreeGrafter"/>
</dbReference>
<accession>A0A8B7KPM4</accession>
<keyword evidence="3" id="KW-0597">Phosphoprotein</keyword>
<keyword evidence="10" id="KW-1185">Reference proteome</keyword>
<feature type="compositionally biased region" description="Polar residues" evidence="7">
    <location>
        <begin position="84"/>
        <end position="151"/>
    </location>
</feature>
<evidence type="ECO:0000313" key="12">
    <source>
        <dbReference type="RefSeq" id="XP_016770712.2"/>
    </source>
</evidence>
<feature type="coiled-coil region" evidence="6">
    <location>
        <begin position="384"/>
        <end position="443"/>
    </location>
</feature>
<dbReference type="GO" id="GO:0005923">
    <property type="term" value="C:bicellular tight junction"/>
    <property type="evidence" value="ECO:0007669"/>
    <property type="project" value="TreeGrafter"/>
</dbReference>
<keyword evidence="5 6" id="KW-0175">Coiled coil</keyword>
<accession>A0A7M7IHN3</accession>
<proteinExistence type="inferred from homology"/>
<feature type="domain" description="Angiomotin C-terminal" evidence="8">
    <location>
        <begin position="526"/>
        <end position="723"/>
    </location>
</feature>
<dbReference type="RefSeq" id="XP_016770711.2">
    <property type="nucleotide sequence ID" value="XM_016915222.2"/>
</dbReference>
<evidence type="ECO:0000256" key="7">
    <source>
        <dbReference type="SAM" id="MobiDB-lite"/>
    </source>
</evidence>
<dbReference type="GO" id="GO:0005886">
    <property type="term" value="C:plasma membrane"/>
    <property type="evidence" value="ECO:0007669"/>
    <property type="project" value="TreeGrafter"/>
</dbReference>
<organism evidence="9">
    <name type="scientific">Apis mellifera</name>
    <name type="common">Honeybee</name>
    <dbReference type="NCBI Taxonomy" id="7460"/>
    <lineage>
        <taxon>Eukaryota</taxon>
        <taxon>Metazoa</taxon>
        <taxon>Ecdysozoa</taxon>
        <taxon>Arthropoda</taxon>
        <taxon>Hexapoda</taxon>
        <taxon>Insecta</taxon>
        <taxon>Pterygota</taxon>
        <taxon>Neoptera</taxon>
        <taxon>Endopterygota</taxon>
        <taxon>Hymenoptera</taxon>
        <taxon>Apocrita</taxon>
        <taxon>Aculeata</taxon>
        <taxon>Apoidea</taxon>
        <taxon>Anthophila</taxon>
        <taxon>Apidae</taxon>
        <taxon>Apis</taxon>
    </lineage>
</organism>
<dbReference type="Pfam" id="PF12240">
    <property type="entry name" value="Angiomotin_C"/>
    <property type="match status" value="1"/>
</dbReference>
<accession>A0A7M7IQ15</accession>
<dbReference type="OrthoDB" id="5974715at2759"/>
<evidence type="ECO:0000256" key="3">
    <source>
        <dbReference type="ARBA" id="ARBA00022553"/>
    </source>
</evidence>
<feature type="region of interest" description="Disordered" evidence="7">
    <location>
        <begin position="311"/>
        <end position="350"/>
    </location>
</feature>
<accession>A0A8B7KNK3</accession>
<evidence type="ECO:0000313" key="11">
    <source>
        <dbReference type="RefSeq" id="XP_016770711.2"/>
    </source>
</evidence>
<dbReference type="KEGG" id="ame:410307"/>
<dbReference type="PANTHER" id="PTHR14826:SF14">
    <property type="entry name" value="ANGIOMOTIN_C DOMAIN-CONTAINING PROTEIN"/>
    <property type="match status" value="1"/>
</dbReference>
<feature type="compositionally biased region" description="Polar residues" evidence="7">
    <location>
        <begin position="974"/>
        <end position="987"/>
    </location>
</feature>
<feature type="region of interest" description="Disordered" evidence="7">
    <location>
        <begin position="804"/>
        <end position="841"/>
    </location>
</feature>
<reference evidence="9" key="1">
    <citation type="submission" date="2021-01" db="UniProtKB">
        <authorList>
            <consortium name="EnsemblMetazoa"/>
        </authorList>
    </citation>
    <scope>IDENTIFICATION</scope>
    <source>
        <strain evidence="9">DH4</strain>
    </source>
</reference>
<feature type="compositionally biased region" description="Polar residues" evidence="7">
    <location>
        <begin position="24"/>
        <end position="47"/>
    </location>
</feature>
<dbReference type="GO" id="GO:0030036">
    <property type="term" value="P:actin cytoskeleton organization"/>
    <property type="evidence" value="ECO:0007669"/>
    <property type="project" value="TreeGrafter"/>
</dbReference>
<evidence type="ECO:0000313" key="9">
    <source>
        <dbReference type="EnsemblMetazoa" id="XP_016770712"/>
    </source>
</evidence>
<feature type="compositionally biased region" description="Gly residues" evidence="7">
    <location>
        <begin position="565"/>
        <end position="574"/>
    </location>
</feature>
<feature type="compositionally biased region" description="Low complexity" evidence="7">
    <location>
        <begin position="61"/>
        <end position="74"/>
    </location>
</feature>
<feature type="compositionally biased region" description="Low complexity" evidence="7">
    <location>
        <begin position="704"/>
        <end position="732"/>
    </location>
</feature>
<evidence type="ECO:0000259" key="8">
    <source>
        <dbReference type="Pfam" id="PF12240"/>
    </source>
</evidence>
<dbReference type="GO" id="GO:0031410">
    <property type="term" value="C:cytoplasmic vesicle"/>
    <property type="evidence" value="ECO:0007669"/>
    <property type="project" value="TreeGrafter"/>
</dbReference>
<name>A0A7M7IQ15_APIME</name>
<comment type="similarity">
    <text evidence="2">Belongs to the angiomotin family.</text>
</comment>
<dbReference type="PANTHER" id="PTHR14826">
    <property type="entry name" value="ANGIOMOTIN"/>
    <property type="match status" value="1"/>
</dbReference>
<dbReference type="InterPro" id="IPR009114">
    <property type="entry name" value="Angiomotin"/>
</dbReference>
<evidence type="ECO:0000256" key="5">
    <source>
        <dbReference type="ARBA" id="ARBA00023054"/>
    </source>
</evidence>
<feature type="compositionally biased region" description="Basic and acidic residues" evidence="7">
    <location>
        <begin position="266"/>
        <end position="285"/>
    </location>
</feature>
<feature type="region of interest" description="Disordered" evidence="7">
    <location>
        <begin position="560"/>
        <end position="583"/>
    </location>
</feature>